<sequence length="387" mass="41616">MENDDISLDSGEISELDALAALCVEDDAGVDDFLVELGRNLGPGSRRLLQRLAAERQAGRQKRPGGNQAIVGAEAGLREVMAAVRQVGRSDAPVLILGETGTGKEVVARAVHQHSRRAGGPFLRVNCGAIPAELIDSELFGHERGSFTGAVATRKGWFERADGGTLFLDEIGELPLAAQVRLLRVLQDGSFQRVGGEHVLNVDVRLVAATNRDLRQAVGVGAFREDLWFRIAVFPIPLPPLRERLQDIPALAAHFSLRAAERLGLPPRMPDAADLDLLAAYPWPGNVRELASVIERAAILGDGHRLEVARALGAVPTPARATVGETSPAAPVEDLETVIRRHIESVLASCHGRVEGPHGAARLLRVNPHTLRSKMRKLGVDAGRFRA</sequence>
<dbReference type="Pfam" id="PF25601">
    <property type="entry name" value="AAA_lid_14"/>
    <property type="match status" value="1"/>
</dbReference>
<organism evidence="5 6">
    <name type="scientific">Parasulfuritortus cantonensis</name>
    <dbReference type="NCBI Taxonomy" id="2528202"/>
    <lineage>
        <taxon>Bacteria</taxon>
        <taxon>Pseudomonadati</taxon>
        <taxon>Pseudomonadota</taxon>
        <taxon>Betaproteobacteria</taxon>
        <taxon>Nitrosomonadales</taxon>
        <taxon>Thiobacillaceae</taxon>
        <taxon>Parasulfuritortus</taxon>
    </lineage>
</organism>
<dbReference type="InterPro" id="IPR025662">
    <property type="entry name" value="Sigma_54_int_dom_ATP-bd_1"/>
</dbReference>
<keyword evidence="1" id="KW-0547">Nucleotide-binding</keyword>
<dbReference type="InterPro" id="IPR003593">
    <property type="entry name" value="AAA+_ATPase"/>
</dbReference>
<dbReference type="CDD" id="cd00009">
    <property type="entry name" value="AAA"/>
    <property type="match status" value="1"/>
</dbReference>
<dbReference type="GO" id="GO:0006355">
    <property type="term" value="P:regulation of DNA-templated transcription"/>
    <property type="evidence" value="ECO:0007669"/>
    <property type="project" value="InterPro"/>
</dbReference>
<dbReference type="Gene3D" id="3.40.50.300">
    <property type="entry name" value="P-loop containing nucleotide triphosphate hydrolases"/>
    <property type="match status" value="1"/>
</dbReference>
<dbReference type="InterPro" id="IPR002078">
    <property type="entry name" value="Sigma_54_int"/>
</dbReference>
<dbReference type="GO" id="GO:0003677">
    <property type="term" value="F:DNA binding"/>
    <property type="evidence" value="ECO:0007669"/>
    <property type="project" value="UniProtKB-KW"/>
</dbReference>
<dbReference type="EMBL" id="SJZB01000013">
    <property type="protein sequence ID" value="TCJ17902.1"/>
    <property type="molecule type" value="Genomic_DNA"/>
</dbReference>
<evidence type="ECO:0000259" key="4">
    <source>
        <dbReference type="PROSITE" id="PS50045"/>
    </source>
</evidence>
<dbReference type="PROSITE" id="PS50045">
    <property type="entry name" value="SIGMA54_INTERACT_4"/>
    <property type="match status" value="1"/>
</dbReference>
<keyword evidence="3" id="KW-0238">DNA-binding</keyword>
<gene>
    <name evidence="5" type="ORF">EZJ19_03050</name>
</gene>
<evidence type="ECO:0000313" key="5">
    <source>
        <dbReference type="EMBL" id="TCJ17902.1"/>
    </source>
</evidence>
<reference evidence="5 6" key="1">
    <citation type="submission" date="2019-03" db="EMBL/GenBank/DDBJ databases">
        <title>Genome sequence of Thiobacillaceae bacterium LSR1, a sulfur-oxidizing bacterium isolated from freshwater sediment.</title>
        <authorList>
            <person name="Li S."/>
        </authorList>
    </citation>
    <scope>NUCLEOTIDE SEQUENCE [LARGE SCALE GENOMIC DNA]</scope>
    <source>
        <strain evidence="5 6">LSR1</strain>
    </source>
</reference>
<evidence type="ECO:0000256" key="3">
    <source>
        <dbReference type="ARBA" id="ARBA00023125"/>
    </source>
</evidence>
<feature type="domain" description="Sigma-54 factor interaction" evidence="4">
    <location>
        <begin position="70"/>
        <end position="299"/>
    </location>
</feature>
<dbReference type="PROSITE" id="PS00675">
    <property type="entry name" value="SIGMA54_INTERACT_1"/>
    <property type="match status" value="1"/>
</dbReference>
<dbReference type="PROSITE" id="PS00676">
    <property type="entry name" value="SIGMA54_INTERACT_2"/>
    <property type="match status" value="1"/>
</dbReference>
<evidence type="ECO:0000256" key="1">
    <source>
        <dbReference type="ARBA" id="ARBA00022741"/>
    </source>
</evidence>
<dbReference type="InterPro" id="IPR027417">
    <property type="entry name" value="P-loop_NTPase"/>
</dbReference>
<dbReference type="InterPro" id="IPR058031">
    <property type="entry name" value="AAA_lid_NorR"/>
</dbReference>
<evidence type="ECO:0000256" key="2">
    <source>
        <dbReference type="ARBA" id="ARBA00022840"/>
    </source>
</evidence>
<dbReference type="FunFam" id="3.40.50.300:FF:000006">
    <property type="entry name" value="DNA-binding transcriptional regulator NtrC"/>
    <property type="match status" value="1"/>
</dbReference>
<dbReference type="PANTHER" id="PTHR32071:SF117">
    <property type="entry name" value="PTS-DEPENDENT DIHYDROXYACETONE KINASE OPERON REGULATORY PROTEIN-RELATED"/>
    <property type="match status" value="1"/>
</dbReference>
<comment type="caution">
    <text evidence="5">The sequence shown here is derived from an EMBL/GenBank/DDBJ whole genome shotgun (WGS) entry which is preliminary data.</text>
</comment>
<dbReference type="SMART" id="SM00382">
    <property type="entry name" value="AAA"/>
    <property type="match status" value="1"/>
</dbReference>
<dbReference type="Gene3D" id="1.10.10.60">
    <property type="entry name" value="Homeodomain-like"/>
    <property type="match status" value="1"/>
</dbReference>
<accession>A0A4V2NWM2</accession>
<dbReference type="PANTHER" id="PTHR32071">
    <property type="entry name" value="TRANSCRIPTIONAL REGULATORY PROTEIN"/>
    <property type="match status" value="1"/>
</dbReference>
<keyword evidence="2" id="KW-0067">ATP-binding</keyword>
<dbReference type="InterPro" id="IPR025943">
    <property type="entry name" value="Sigma_54_int_dom_ATP-bd_2"/>
</dbReference>
<dbReference type="GO" id="GO:0005524">
    <property type="term" value="F:ATP binding"/>
    <property type="evidence" value="ECO:0007669"/>
    <property type="project" value="UniProtKB-KW"/>
</dbReference>
<dbReference type="OrthoDB" id="9761705at2"/>
<name>A0A4V2NWM2_9PROT</name>
<keyword evidence="6" id="KW-1185">Reference proteome</keyword>
<evidence type="ECO:0000313" key="6">
    <source>
        <dbReference type="Proteomes" id="UP000295443"/>
    </source>
</evidence>
<proteinExistence type="predicted"/>
<dbReference type="AlphaFoldDB" id="A0A4V2NWM2"/>
<protein>
    <submittedName>
        <fullName evidence="5">Sigma-54-dependent Fis family transcriptional regulator</fullName>
    </submittedName>
</protein>
<dbReference type="Proteomes" id="UP000295443">
    <property type="component" value="Unassembled WGS sequence"/>
</dbReference>
<dbReference type="Pfam" id="PF00158">
    <property type="entry name" value="Sigma54_activat"/>
    <property type="match status" value="1"/>
</dbReference>
<dbReference type="Gene3D" id="1.10.8.60">
    <property type="match status" value="1"/>
</dbReference>
<dbReference type="SUPFAM" id="SSF52540">
    <property type="entry name" value="P-loop containing nucleoside triphosphate hydrolases"/>
    <property type="match status" value="1"/>
</dbReference>